<evidence type="ECO:0000313" key="13">
    <source>
        <dbReference type="Proteomes" id="UP000500953"/>
    </source>
</evidence>
<feature type="transmembrane region" description="Helical" evidence="9">
    <location>
        <begin position="404"/>
        <end position="425"/>
    </location>
</feature>
<dbReference type="Proteomes" id="UP000500953">
    <property type="component" value="Chromosome"/>
</dbReference>
<dbReference type="InterPro" id="IPR050297">
    <property type="entry name" value="LipidA_mod_glycosyltrf_83"/>
</dbReference>
<dbReference type="GO" id="GO:0010041">
    <property type="term" value="P:response to iron(III) ion"/>
    <property type="evidence" value="ECO:0007669"/>
    <property type="project" value="TreeGrafter"/>
</dbReference>
<evidence type="ECO:0000256" key="2">
    <source>
        <dbReference type="ARBA" id="ARBA00022475"/>
    </source>
</evidence>
<keyword evidence="6 9" id="KW-1133">Transmembrane helix</keyword>
<feature type="domain" description="Putative mannosyltransferase YkcA/B-like C-terminal" evidence="11">
    <location>
        <begin position="551"/>
        <end position="641"/>
    </location>
</feature>
<evidence type="ECO:0000313" key="12">
    <source>
        <dbReference type="EMBL" id="QIS18587.1"/>
    </source>
</evidence>
<dbReference type="InterPro" id="IPR056785">
    <property type="entry name" value="YkcA/B-like_C"/>
</dbReference>
<name>A0A6G9YZQ1_9NOCA</name>
<evidence type="ECO:0000256" key="9">
    <source>
        <dbReference type="SAM" id="Phobius"/>
    </source>
</evidence>
<gene>
    <name evidence="12" type="ORF">F6W96_10050</name>
</gene>
<feature type="transmembrane region" description="Helical" evidence="9">
    <location>
        <begin position="131"/>
        <end position="151"/>
    </location>
</feature>
<dbReference type="InterPro" id="IPR038731">
    <property type="entry name" value="RgtA/B/C-like"/>
</dbReference>
<dbReference type="PANTHER" id="PTHR33908:SF3">
    <property type="entry name" value="UNDECAPRENYL PHOSPHATE-ALPHA-4-AMINO-4-DEOXY-L-ARABINOSE ARABINOSYL TRANSFERASE"/>
    <property type="match status" value="1"/>
</dbReference>
<feature type="transmembrane region" description="Helical" evidence="9">
    <location>
        <begin position="107"/>
        <end position="125"/>
    </location>
</feature>
<evidence type="ECO:0000256" key="8">
    <source>
        <dbReference type="SAM" id="MobiDB-lite"/>
    </source>
</evidence>
<dbReference type="EMBL" id="CP046173">
    <property type="protein sequence ID" value="QIS18587.1"/>
    <property type="molecule type" value="Genomic_DNA"/>
</dbReference>
<feature type="transmembrane region" description="Helical" evidence="9">
    <location>
        <begin position="351"/>
        <end position="370"/>
    </location>
</feature>
<dbReference type="RefSeq" id="WP_167485913.1">
    <property type="nucleotide sequence ID" value="NZ_CP046173.1"/>
</dbReference>
<evidence type="ECO:0000256" key="5">
    <source>
        <dbReference type="ARBA" id="ARBA00022692"/>
    </source>
</evidence>
<dbReference type="GO" id="GO:0009103">
    <property type="term" value="P:lipopolysaccharide biosynthetic process"/>
    <property type="evidence" value="ECO:0007669"/>
    <property type="project" value="UniProtKB-ARBA"/>
</dbReference>
<feature type="transmembrane region" description="Helical" evidence="9">
    <location>
        <begin position="322"/>
        <end position="339"/>
    </location>
</feature>
<feature type="transmembrane region" description="Helical" evidence="9">
    <location>
        <begin position="158"/>
        <end position="176"/>
    </location>
</feature>
<accession>A0A6G9YZQ1</accession>
<feature type="transmembrane region" description="Helical" evidence="9">
    <location>
        <begin position="182"/>
        <end position="215"/>
    </location>
</feature>
<feature type="compositionally biased region" description="Low complexity" evidence="8">
    <location>
        <begin position="521"/>
        <end position="532"/>
    </location>
</feature>
<dbReference type="Pfam" id="PF24878">
    <property type="entry name" value="YkcB_C"/>
    <property type="match status" value="1"/>
</dbReference>
<organism evidence="12 13">
    <name type="scientific">Nocardia terpenica</name>
    <dbReference type="NCBI Taxonomy" id="455432"/>
    <lineage>
        <taxon>Bacteria</taxon>
        <taxon>Bacillati</taxon>
        <taxon>Actinomycetota</taxon>
        <taxon>Actinomycetes</taxon>
        <taxon>Mycobacteriales</taxon>
        <taxon>Nocardiaceae</taxon>
        <taxon>Nocardia</taxon>
    </lineage>
</organism>
<evidence type="ECO:0000256" key="3">
    <source>
        <dbReference type="ARBA" id="ARBA00022676"/>
    </source>
</evidence>
<evidence type="ECO:0000256" key="4">
    <source>
        <dbReference type="ARBA" id="ARBA00022679"/>
    </source>
</evidence>
<evidence type="ECO:0000256" key="6">
    <source>
        <dbReference type="ARBA" id="ARBA00022989"/>
    </source>
</evidence>
<dbReference type="PANTHER" id="PTHR33908">
    <property type="entry name" value="MANNOSYLTRANSFERASE YKCB-RELATED"/>
    <property type="match status" value="1"/>
</dbReference>
<proteinExistence type="predicted"/>
<keyword evidence="7 9" id="KW-0472">Membrane</keyword>
<dbReference type="Pfam" id="PF13231">
    <property type="entry name" value="PMT_2"/>
    <property type="match status" value="1"/>
</dbReference>
<feature type="transmembrane region" description="Helical" evidence="9">
    <location>
        <begin position="27"/>
        <end position="45"/>
    </location>
</feature>
<feature type="transmembrane region" description="Helical" evidence="9">
    <location>
        <begin position="431"/>
        <end position="451"/>
    </location>
</feature>
<keyword evidence="4 12" id="KW-0808">Transferase</keyword>
<keyword evidence="2" id="KW-1003">Cell membrane</keyword>
<dbReference type="AlphaFoldDB" id="A0A6G9YZQ1"/>
<protein>
    <submittedName>
        <fullName evidence="12">Glycosyl transferase</fullName>
    </submittedName>
</protein>
<feature type="region of interest" description="Disordered" evidence="8">
    <location>
        <begin position="513"/>
        <end position="542"/>
    </location>
</feature>
<sequence length="662" mass="69418">MLSVVTETASVPVRPARDGDRTRRWEYPALAALLIGTAVAYLWNLSVNGWANSFYAAAVQSGARSWKAFFFGSSDWGNSITVDKTPASLWPMEISARVFGMHSWSMLLPQALLAVASVALVWITLRRTVGATAGLLGGLALAVTPVAALMFRFNNPDALLVFAMIAAVWAMTRALEDGRWRWLVLCGALVGFGFLAKQLQVLLVVPALALTYLIAGPPKLGTRLLQLLAAGGALIAGAGWWVLIAQLWPADSRPYFGGSKDNSILQLTFGYNGLQRLGVGDSGGGFPGPPGGGDPAQHQRIPFFGSSPGLPRLFSETVGGQIAWLLPAALVLLVAALVLRGRAARTDPQRAALLLWGSWGVVTGLVFTFMRGIFHQYYTVALAPAIAGTVGLGAVLLWRDRDRWWVRAALALALALTTVNAVVLLSRTPEFVPWLRWAVAVLGALATLVLLFPRPRRLAAIAAAVAIATAVAGPIAYSVKTIATAHQGGIVLAGPRTDMGFAVRGGMPLPGAHAPGGNAIPAGPDAGSAAKPGGPGVGGPGQFRTPGKDVLALLAEDGNSYTWAAATVSSMGAADYQLALNLPIMPVGGFSGGDPAPTLAQFQKYVADHRIHYFIGSRFGGGDGPGRTNSVGSQINRWVTDTFTPTTVDGVTVYDLTAPKAR</sequence>
<keyword evidence="3" id="KW-0328">Glycosyltransferase</keyword>
<feature type="domain" description="Glycosyltransferase RgtA/B/C/D-like" evidence="10">
    <location>
        <begin position="83"/>
        <end position="238"/>
    </location>
</feature>
<feature type="transmembrane region" description="Helical" evidence="9">
    <location>
        <begin position="376"/>
        <end position="397"/>
    </location>
</feature>
<reference evidence="12 13" key="1">
    <citation type="journal article" date="2019" name="ACS Chem. Biol.">
        <title>Identification and Mobilization of a Cryptic Antibiotic Biosynthesis Gene Locus from a Human-Pathogenic Nocardia Isolate.</title>
        <authorList>
            <person name="Herisse M."/>
            <person name="Ishida K."/>
            <person name="Porter J.L."/>
            <person name="Howden B."/>
            <person name="Hertweck C."/>
            <person name="Stinear T.P."/>
            <person name="Pidot S.J."/>
        </authorList>
    </citation>
    <scope>NUCLEOTIDE SEQUENCE [LARGE SCALE GENOMIC DNA]</scope>
    <source>
        <strain evidence="12 13">AUSMDU00012715</strain>
    </source>
</reference>
<evidence type="ECO:0000259" key="11">
    <source>
        <dbReference type="Pfam" id="PF24878"/>
    </source>
</evidence>
<evidence type="ECO:0000256" key="1">
    <source>
        <dbReference type="ARBA" id="ARBA00004651"/>
    </source>
</evidence>
<evidence type="ECO:0000259" key="10">
    <source>
        <dbReference type="Pfam" id="PF13231"/>
    </source>
</evidence>
<feature type="transmembrane region" description="Helical" evidence="9">
    <location>
        <begin position="458"/>
        <end position="477"/>
    </location>
</feature>
<feature type="transmembrane region" description="Helical" evidence="9">
    <location>
        <begin position="227"/>
        <end position="248"/>
    </location>
</feature>
<evidence type="ECO:0000256" key="7">
    <source>
        <dbReference type="ARBA" id="ARBA00023136"/>
    </source>
</evidence>
<dbReference type="GO" id="GO:0005886">
    <property type="term" value="C:plasma membrane"/>
    <property type="evidence" value="ECO:0007669"/>
    <property type="project" value="UniProtKB-SubCell"/>
</dbReference>
<dbReference type="GO" id="GO:0016763">
    <property type="term" value="F:pentosyltransferase activity"/>
    <property type="evidence" value="ECO:0007669"/>
    <property type="project" value="TreeGrafter"/>
</dbReference>
<comment type="subcellular location">
    <subcellularLocation>
        <location evidence="1">Cell membrane</location>
        <topology evidence="1">Multi-pass membrane protein</topology>
    </subcellularLocation>
</comment>
<keyword evidence="5 9" id="KW-0812">Transmembrane</keyword>